<evidence type="ECO:0000313" key="7">
    <source>
        <dbReference type="Proteomes" id="UP000234335"/>
    </source>
</evidence>
<dbReference type="SUPFAM" id="SSF56349">
    <property type="entry name" value="DNA breaking-rejoining enzymes"/>
    <property type="match status" value="1"/>
</dbReference>
<dbReference type="GO" id="GO:0015074">
    <property type="term" value="P:DNA integration"/>
    <property type="evidence" value="ECO:0007669"/>
    <property type="project" value="UniProtKB-KW"/>
</dbReference>
<evidence type="ECO:0000256" key="4">
    <source>
        <dbReference type="ARBA" id="ARBA00023172"/>
    </source>
</evidence>
<keyword evidence="7" id="KW-1185">Reference proteome</keyword>
<organism evidence="6 7">
    <name type="scientific">Anaerococcus octavius</name>
    <dbReference type="NCBI Taxonomy" id="54007"/>
    <lineage>
        <taxon>Bacteria</taxon>
        <taxon>Bacillati</taxon>
        <taxon>Bacillota</taxon>
        <taxon>Tissierellia</taxon>
        <taxon>Tissierellales</taxon>
        <taxon>Peptoniphilaceae</taxon>
        <taxon>Anaerococcus</taxon>
    </lineage>
</organism>
<proteinExistence type="inferred from homology"/>
<dbReference type="RefSeq" id="WP_101539461.1">
    <property type="nucleotide sequence ID" value="NZ_PKGS01000001.1"/>
</dbReference>
<dbReference type="PROSITE" id="PS51898">
    <property type="entry name" value="TYR_RECOMBINASE"/>
    <property type="match status" value="1"/>
</dbReference>
<dbReference type="AlphaFoldDB" id="A0A2I1MAZ2"/>
<dbReference type="CDD" id="cd01189">
    <property type="entry name" value="INT_ICEBs1_C_like"/>
    <property type="match status" value="1"/>
</dbReference>
<keyword evidence="3" id="KW-0238">DNA-binding</keyword>
<evidence type="ECO:0000256" key="3">
    <source>
        <dbReference type="ARBA" id="ARBA00023125"/>
    </source>
</evidence>
<evidence type="ECO:0000259" key="5">
    <source>
        <dbReference type="PROSITE" id="PS51898"/>
    </source>
</evidence>
<comment type="caution">
    <text evidence="6">The sequence shown here is derived from an EMBL/GenBank/DDBJ whole genome shotgun (WGS) entry which is preliminary data.</text>
</comment>
<dbReference type="EMBL" id="PKGS01000001">
    <property type="protein sequence ID" value="PKZ17292.1"/>
    <property type="molecule type" value="Genomic_DNA"/>
</dbReference>
<dbReference type="GO" id="GO:0006310">
    <property type="term" value="P:DNA recombination"/>
    <property type="evidence" value="ECO:0007669"/>
    <property type="project" value="UniProtKB-KW"/>
</dbReference>
<dbReference type="PANTHER" id="PTHR30349:SF64">
    <property type="entry name" value="PROPHAGE INTEGRASE INTD-RELATED"/>
    <property type="match status" value="1"/>
</dbReference>
<dbReference type="Gene3D" id="1.10.443.10">
    <property type="entry name" value="Intergrase catalytic core"/>
    <property type="match status" value="1"/>
</dbReference>
<keyword evidence="2" id="KW-0229">DNA integration</keyword>
<dbReference type="InterPro" id="IPR011010">
    <property type="entry name" value="DNA_brk_join_enz"/>
</dbReference>
<accession>A0A2I1MAZ2</accession>
<feature type="domain" description="Tyr recombinase" evidence="5">
    <location>
        <begin position="178"/>
        <end position="374"/>
    </location>
</feature>
<name>A0A2I1MAZ2_9FIRM</name>
<comment type="similarity">
    <text evidence="1">Belongs to the 'phage' integrase family.</text>
</comment>
<evidence type="ECO:0000313" key="6">
    <source>
        <dbReference type="EMBL" id="PKZ17292.1"/>
    </source>
</evidence>
<dbReference type="Pfam" id="PF14659">
    <property type="entry name" value="Phage_int_SAM_3"/>
    <property type="match status" value="1"/>
</dbReference>
<dbReference type="InterPro" id="IPR013762">
    <property type="entry name" value="Integrase-like_cat_sf"/>
</dbReference>
<evidence type="ECO:0000256" key="1">
    <source>
        <dbReference type="ARBA" id="ARBA00008857"/>
    </source>
</evidence>
<gene>
    <name evidence="6" type="ORF">CYJ34_00870</name>
</gene>
<dbReference type="InterPro" id="IPR002104">
    <property type="entry name" value="Integrase_catalytic"/>
</dbReference>
<dbReference type="PANTHER" id="PTHR30349">
    <property type="entry name" value="PHAGE INTEGRASE-RELATED"/>
    <property type="match status" value="1"/>
</dbReference>
<dbReference type="Pfam" id="PF00589">
    <property type="entry name" value="Phage_integrase"/>
    <property type="match status" value="1"/>
</dbReference>
<sequence>MSKTKYPCVYKDNKGVIYYQVELGVNNISGKRIQKKGRKDDNGKSFKSARECHEYVVKLKNKFNESQGVFASGIQLNDFIDKYFLPYYKSKVQASTFKTKSHVIGIVKDYFNLTKIDDITVRNCEVFKADLINNERYSKTYASIIYCSFRQILDYAVTLEFIYENISKKTSSIPKEKINVPYWTLEEFQKVISTFCVNSFYEHMGFVMLWIYFNTGIRVGEGQALTWDKVNFKDKTLTINSTIDLKSTRKFEIKNRTKTDSGNRIISLDDSTINILKNWKKDQKNHSVENFVISYCDRPIGRNTVKRIIDRHSKLANVKQIQAKGLRHSHVSYLINYFNADILVVSKRLGHSSPEITLKHYSHLWPNNDRDLADKMTNIIQYKTIEKSLVEFKGNQAINM</sequence>
<keyword evidence="4" id="KW-0233">DNA recombination</keyword>
<evidence type="ECO:0000256" key="2">
    <source>
        <dbReference type="ARBA" id="ARBA00022908"/>
    </source>
</evidence>
<reference evidence="6 7" key="1">
    <citation type="submission" date="2017-12" db="EMBL/GenBank/DDBJ databases">
        <title>Phylogenetic diversity of female urinary microbiome.</title>
        <authorList>
            <person name="Thomas-White K."/>
            <person name="Wolfe A.J."/>
        </authorList>
    </citation>
    <scope>NUCLEOTIDE SEQUENCE [LARGE SCALE GENOMIC DNA]</scope>
    <source>
        <strain evidence="6 7">UMB0119</strain>
    </source>
</reference>
<dbReference type="Proteomes" id="UP000234335">
    <property type="component" value="Unassembled WGS sequence"/>
</dbReference>
<dbReference type="InterPro" id="IPR010998">
    <property type="entry name" value="Integrase_recombinase_N"/>
</dbReference>
<dbReference type="GO" id="GO:0003677">
    <property type="term" value="F:DNA binding"/>
    <property type="evidence" value="ECO:0007669"/>
    <property type="project" value="UniProtKB-KW"/>
</dbReference>
<dbReference type="InterPro" id="IPR050090">
    <property type="entry name" value="Tyrosine_recombinase_XerCD"/>
</dbReference>
<protein>
    <submittedName>
        <fullName evidence="6">Site-specific integrase</fullName>
    </submittedName>
</protein>
<dbReference type="Gene3D" id="1.10.150.130">
    <property type="match status" value="1"/>
</dbReference>
<dbReference type="InterPro" id="IPR004107">
    <property type="entry name" value="Integrase_SAM-like_N"/>
</dbReference>